<dbReference type="Gene3D" id="3.40.630.30">
    <property type="match status" value="1"/>
</dbReference>
<evidence type="ECO:0000313" key="5">
    <source>
        <dbReference type="Proteomes" id="UP001216390"/>
    </source>
</evidence>
<accession>A0AAE9YAK5</accession>
<protein>
    <submittedName>
        <fullName evidence="4">GNAT family N-acetyltransferase</fullName>
    </submittedName>
</protein>
<dbReference type="KEGG" id="ima:PO878_01815"/>
<proteinExistence type="predicted"/>
<dbReference type="PROSITE" id="PS51186">
    <property type="entry name" value="GNAT"/>
    <property type="match status" value="1"/>
</dbReference>
<keyword evidence="1" id="KW-0808">Transferase</keyword>
<keyword evidence="2" id="KW-0012">Acyltransferase</keyword>
<evidence type="ECO:0000259" key="3">
    <source>
        <dbReference type="PROSITE" id="PS51186"/>
    </source>
</evidence>
<dbReference type="InterPro" id="IPR000182">
    <property type="entry name" value="GNAT_dom"/>
</dbReference>
<gene>
    <name evidence="4" type="ORF">PO878_01815</name>
</gene>
<feature type="domain" description="N-acetyltransferase" evidence="3">
    <location>
        <begin position="9"/>
        <end position="176"/>
    </location>
</feature>
<dbReference type="SUPFAM" id="SSF55729">
    <property type="entry name" value="Acyl-CoA N-acyltransferases (Nat)"/>
    <property type="match status" value="1"/>
</dbReference>
<dbReference type="Proteomes" id="UP001216390">
    <property type="component" value="Chromosome"/>
</dbReference>
<dbReference type="GO" id="GO:0016747">
    <property type="term" value="F:acyltransferase activity, transferring groups other than amino-acyl groups"/>
    <property type="evidence" value="ECO:0007669"/>
    <property type="project" value="InterPro"/>
</dbReference>
<reference evidence="4" key="1">
    <citation type="submission" date="2023-01" db="EMBL/GenBank/DDBJ databases">
        <title>The diversity of Class Acidimicrobiia in South China Sea sediment environments and the proposal of Iamia marina sp. nov., a novel species of the genus Iamia.</title>
        <authorList>
            <person name="He Y."/>
            <person name="Tian X."/>
        </authorList>
    </citation>
    <scope>NUCLEOTIDE SEQUENCE</scope>
    <source>
        <strain evidence="4">DSM 19957</strain>
    </source>
</reference>
<dbReference type="InterPro" id="IPR050832">
    <property type="entry name" value="Bact_Acetyltransf"/>
</dbReference>
<evidence type="ECO:0000256" key="2">
    <source>
        <dbReference type="ARBA" id="ARBA00023315"/>
    </source>
</evidence>
<dbReference type="PANTHER" id="PTHR43877:SF2">
    <property type="entry name" value="AMINOALKYLPHOSPHONATE N-ACETYLTRANSFERASE-RELATED"/>
    <property type="match status" value="1"/>
</dbReference>
<dbReference type="EMBL" id="CP116942">
    <property type="protein sequence ID" value="WCO67454.1"/>
    <property type="molecule type" value="Genomic_DNA"/>
</dbReference>
<sequence length="182" mass="19306">MSAPAGAPWTIRLRAAEDLPALAEVLAAQQAVADYPVQWPLPVPVEDFLVRAREEAAWVAVRNGRPVGHVTVQRVVDDPDGVGATWAAATGVGVARMAEVAVLFVAADLRGTGVGGALLDVAVDHIRHQGRTPVLDVVCTHQEVRAYYRRRGWEEVGEVALDWLPVPITLLVLPPPAAGPAG</sequence>
<dbReference type="Pfam" id="PF00583">
    <property type="entry name" value="Acetyltransf_1"/>
    <property type="match status" value="1"/>
</dbReference>
<dbReference type="PANTHER" id="PTHR43877">
    <property type="entry name" value="AMINOALKYLPHOSPHONATE N-ACETYLTRANSFERASE-RELATED-RELATED"/>
    <property type="match status" value="1"/>
</dbReference>
<dbReference type="RefSeq" id="WP_272736975.1">
    <property type="nucleotide sequence ID" value="NZ_CP116942.1"/>
</dbReference>
<organism evidence="4 5">
    <name type="scientific">Iamia majanohamensis</name>
    <dbReference type="NCBI Taxonomy" id="467976"/>
    <lineage>
        <taxon>Bacteria</taxon>
        <taxon>Bacillati</taxon>
        <taxon>Actinomycetota</taxon>
        <taxon>Acidimicrobiia</taxon>
        <taxon>Acidimicrobiales</taxon>
        <taxon>Iamiaceae</taxon>
        <taxon>Iamia</taxon>
    </lineage>
</organism>
<evidence type="ECO:0000313" key="4">
    <source>
        <dbReference type="EMBL" id="WCO67454.1"/>
    </source>
</evidence>
<keyword evidence="5" id="KW-1185">Reference proteome</keyword>
<evidence type="ECO:0000256" key="1">
    <source>
        <dbReference type="ARBA" id="ARBA00022679"/>
    </source>
</evidence>
<dbReference type="InterPro" id="IPR016181">
    <property type="entry name" value="Acyl_CoA_acyltransferase"/>
</dbReference>
<dbReference type="CDD" id="cd04301">
    <property type="entry name" value="NAT_SF"/>
    <property type="match status" value="1"/>
</dbReference>
<name>A0AAE9YAK5_9ACTN</name>
<dbReference type="AlphaFoldDB" id="A0AAE9YAK5"/>